<evidence type="ECO:0000313" key="3">
    <source>
        <dbReference type="Proteomes" id="UP000198284"/>
    </source>
</evidence>
<keyword evidence="1" id="KW-0732">Signal</keyword>
<keyword evidence="3" id="KW-1185">Reference proteome</keyword>
<dbReference type="Proteomes" id="UP000198284">
    <property type="component" value="Unassembled WGS sequence"/>
</dbReference>
<dbReference type="RefSeq" id="WP_089401099.1">
    <property type="nucleotide sequence ID" value="NZ_FZOT01000017.1"/>
</dbReference>
<feature type="chain" id="PRO_5012308781" description="Type IV pilus biogenesis protein PilP" evidence="1">
    <location>
        <begin position="24"/>
        <end position="151"/>
    </location>
</feature>
<dbReference type="AlphaFoldDB" id="A0A239KUK3"/>
<proteinExistence type="predicted"/>
<dbReference type="PROSITE" id="PS51257">
    <property type="entry name" value="PROKAR_LIPOPROTEIN"/>
    <property type="match status" value="1"/>
</dbReference>
<sequence>MKSIYAVLASGILLAASSASCIAAEPTFNELVAKQRELAQTRIQRQINEERNKSSAGSPPAENMAKMQVLVDDNEPQQIDAAYGVGSSLTLLVRTPSGLKTMRSGDQNGIWRLNSVSGNTAMFVRTGKKNWLGPKQVFLQMPGLSAAYQAQ</sequence>
<dbReference type="EMBL" id="FZOT01000017">
    <property type="protein sequence ID" value="SNT22036.1"/>
    <property type="molecule type" value="Genomic_DNA"/>
</dbReference>
<evidence type="ECO:0008006" key="4">
    <source>
        <dbReference type="Google" id="ProtNLM"/>
    </source>
</evidence>
<organism evidence="2 3">
    <name type="scientific">Noviherbaspirillum humi</name>
    <dbReference type="NCBI Taxonomy" id="1688639"/>
    <lineage>
        <taxon>Bacteria</taxon>
        <taxon>Pseudomonadati</taxon>
        <taxon>Pseudomonadota</taxon>
        <taxon>Betaproteobacteria</taxon>
        <taxon>Burkholderiales</taxon>
        <taxon>Oxalobacteraceae</taxon>
        <taxon>Noviherbaspirillum</taxon>
    </lineage>
</organism>
<evidence type="ECO:0000256" key="1">
    <source>
        <dbReference type="SAM" id="SignalP"/>
    </source>
</evidence>
<accession>A0A239KUK3</accession>
<evidence type="ECO:0000313" key="2">
    <source>
        <dbReference type="EMBL" id="SNT22036.1"/>
    </source>
</evidence>
<name>A0A239KUK3_9BURK</name>
<protein>
    <recommendedName>
        <fullName evidence="4">Type IV pilus biogenesis protein PilP</fullName>
    </recommendedName>
</protein>
<gene>
    <name evidence="2" type="ORF">SAMN06265795_117110</name>
</gene>
<reference evidence="2 3" key="1">
    <citation type="submission" date="2017-06" db="EMBL/GenBank/DDBJ databases">
        <authorList>
            <person name="Kim H.J."/>
            <person name="Triplett B.A."/>
        </authorList>
    </citation>
    <scope>NUCLEOTIDE SEQUENCE [LARGE SCALE GENOMIC DNA]</scope>
    <source>
        <strain evidence="2 3">U15</strain>
    </source>
</reference>
<feature type="signal peptide" evidence="1">
    <location>
        <begin position="1"/>
        <end position="23"/>
    </location>
</feature>